<accession>A0ABR6KPQ2</accession>
<dbReference type="PANTHER" id="PTHR12143:SF39">
    <property type="entry name" value="SECRETED PROTEIN"/>
    <property type="match status" value="1"/>
</dbReference>
<dbReference type="Gene3D" id="3.30.2080.10">
    <property type="entry name" value="GH92 mannosidase domain"/>
    <property type="match status" value="1"/>
</dbReference>
<evidence type="ECO:0000256" key="1">
    <source>
        <dbReference type="ARBA" id="ARBA00001913"/>
    </source>
</evidence>
<dbReference type="InterPro" id="IPR012939">
    <property type="entry name" value="Glyco_hydro_92"/>
</dbReference>
<protein>
    <submittedName>
        <fullName evidence="7">Alpha-1,2-mannosidase</fullName>
    </submittedName>
</protein>
<comment type="subunit">
    <text evidence="2">Monomer.</text>
</comment>
<comment type="caution">
    <text evidence="7">The sequence shown here is derived from an EMBL/GenBank/DDBJ whole genome shotgun (WGS) entry which is preliminary data.</text>
</comment>
<dbReference type="NCBIfam" id="TIGR01180">
    <property type="entry name" value="aman2_put"/>
    <property type="match status" value="1"/>
</dbReference>
<comment type="cofactor">
    <cofactor evidence="1">
        <name>Ca(2+)</name>
        <dbReference type="ChEBI" id="CHEBI:29108"/>
    </cofactor>
</comment>
<feature type="domain" description="Glycosyl hydrolase family 92" evidence="5">
    <location>
        <begin position="270"/>
        <end position="739"/>
    </location>
</feature>
<feature type="signal peptide" evidence="4">
    <location>
        <begin position="1"/>
        <end position="23"/>
    </location>
</feature>
<gene>
    <name evidence="7" type="ORF">GGQ57_003245</name>
</gene>
<evidence type="ECO:0000256" key="2">
    <source>
        <dbReference type="ARBA" id="ARBA00011245"/>
    </source>
</evidence>
<feature type="domain" description="Glycosyl hydrolase family 92 N-terminal" evidence="6">
    <location>
        <begin position="30"/>
        <end position="264"/>
    </location>
</feature>
<dbReference type="PANTHER" id="PTHR12143">
    <property type="entry name" value="PEPTIDE N-GLYCANASE PNGASE -RELATED"/>
    <property type="match status" value="1"/>
</dbReference>
<organism evidence="7 8">
    <name type="scientific">Parabacteroides faecis</name>
    <dbReference type="NCBI Taxonomy" id="1217282"/>
    <lineage>
        <taxon>Bacteria</taxon>
        <taxon>Pseudomonadati</taxon>
        <taxon>Bacteroidota</taxon>
        <taxon>Bacteroidia</taxon>
        <taxon>Bacteroidales</taxon>
        <taxon>Tannerellaceae</taxon>
        <taxon>Parabacteroides</taxon>
    </lineage>
</organism>
<dbReference type="InterPro" id="IPR050883">
    <property type="entry name" value="PNGase"/>
</dbReference>
<evidence type="ECO:0000313" key="8">
    <source>
        <dbReference type="Proteomes" id="UP000533637"/>
    </source>
</evidence>
<dbReference type="Gene3D" id="1.20.1610.10">
    <property type="entry name" value="alpha-1,2-mannosidases domains"/>
    <property type="match status" value="1"/>
</dbReference>
<evidence type="ECO:0000259" key="6">
    <source>
        <dbReference type="Pfam" id="PF17678"/>
    </source>
</evidence>
<dbReference type="InterPro" id="IPR041371">
    <property type="entry name" value="GH92_N"/>
</dbReference>
<dbReference type="Proteomes" id="UP000533637">
    <property type="component" value="Unassembled WGS sequence"/>
</dbReference>
<dbReference type="Gene3D" id="1.20.1050.60">
    <property type="entry name" value="alpha-1,2-mannosidase"/>
    <property type="match status" value="1"/>
</dbReference>
<dbReference type="InterPro" id="IPR014718">
    <property type="entry name" value="GH-type_carb-bd"/>
</dbReference>
<dbReference type="Pfam" id="PF07971">
    <property type="entry name" value="Glyco_hydro_92"/>
    <property type="match status" value="1"/>
</dbReference>
<dbReference type="InterPro" id="IPR008928">
    <property type="entry name" value="6-hairpin_glycosidase_sf"/>
</dbReference>
<dbReference type="InterPro" id="IPR005887">
    <property type="entry name" value="GH92_a_mannosidase_put"/>
</dbReference>
<name>A0ABR6KPQ2_9BACT</name>
<evidence type="ECO:0000256" key="3">
    <source>
        <dbReference type="ARBA" id="ARBA00022837"/>
    </source>
</evidence>
<dbReference type="Gene3D" id="2.70.98.10">
    <property type="match status" value="1"/>
</dbReference>
<evidence type="ECO:0000256" key="4">
    <source>
        <dbReference type="SAM" id="SignalP"/>
    </source>
</evidence>
<keyword evidence="8" id="KW-1185">Reference proteome</keyword>
<proteinExistence type="predicted"/>
<reference evidence="7 8" key="1">
    <citation type="submission" date="2020-08" db="EMBL/GenBank/DDBJ databases">
        <title>Genomic Encyclopedia of Type Strains, Phase IV (KMG-IV): sequencing the most valuable type-strain genomes for metagenomic binning, comparative biology and taxonomic classification.</title>
        <authorList>
            <person name="Goeker M."/>
        </authorList>
    </citation>
    <scope>NUCLEOTIDE SEQUENCE [LARGE SCALE GENOMIC DNA]</scope>
    <source>
        <strain evidence="7 8">DSM 102983</strain>
    </source>
</reference>
<feature type="chain" id="PRO_5046935930" evidence="4">
    <location>
        <begin position="24"/>
        <end position="740"/>
    </location>
</feature>
<sequence length="740" mass="83570">MKKMRWYNCFIGLFLLASFVVRADESPTDYVNPFIGTSNGGHTHPGAMCPFGMVSVSPFNSYDPFDDPAFSEHKPYTYFYGDPFFSGFTHTNMSGVGCPDLGTFVVMPISGELKITPANYVCRYSEEVAHPGYYALSLPEYGIRAEASATLRSGIERFTFSGGEGHILFNAGMSVSTVSGAFVKIVSSTEIEGYKKIGNFCGNGMESTVYFVARVNKQPQKSGLWNNKELCGLQTIETEGDDVGAYFTYNMKDGEHVEIQVGVSYVSIDNARLNLDTEQSGFQFDTVRKNAIGSWDTELSRISLEGGTEKYKRMFYTALYHVLIHPNILNDINGEYPAYLSGEIRNSGNRSRYTLFSLWDTYRTVHPLLSLVYPERQSDMVNSLIDMYREGGRLPKWELCSMETNVMVGDPAIPVLVDSYVRGICDFDIEIAYQAMLENADTGRMDADIVRPGYKKFLELGYIPEPDGKKDNEASVWGSVSTGLEYCMADYALASMAKIVGKDSDYLLFMKRAGYYRNYYDSLVGFMRPKYKDGRWLVDFDPNPGVPAWHSQPGFVEGCSWHYNFFVPFDMSELIQLNGGEKAFINKLAECFEKGYYNMGNEPDISYPYLFNYVKGEEKRTQYWTRHCIDTYFGDDQNGITDNDDCGTMSAWLVFSMLGFYPDCPAKPVYQLTAPIFDKVKIRLQESYYSGKFFTINAGVNACEKSYIKNMKLDGERYAGFTINHSDLVRGGILDIVLEE</sequence>
<dbReference type="Pfam" id="PF17678">
    <property type="entry name" value="Glyco_hydro_92N"/>
    <property type="match status" value="1"/>
</dbReference>
<evidence type="ECO:0000259" key="5">
    <source>
        <dbReference type="Pfam" id="PF07971"/>
    </source>
</evidence>
<dbReference type="EMBL" id="JACHOC010000006">
    <property type="protein sequence ID" value="MBB4623333.1"/>
    <property type="molecule type" value="Genomic_DNA"/>
</dbReference>
<keyword evidence="3" id="KW-0106">Calcium</keyword>
<evidence type="ECO:0000313" key="7">
    <source>
        <dbReference type="EMBL" id="MBB4623333.1"/>
    </source>
</evidence>
<keyword evidence="4" id="KW-0732">Signal</keyword>
<dbReference type="SUPFAM" id="SSF48208">
    <property type="entry name" value="Six-hairpin glycosidases"/>
    <property type="match status" value="1"/>
</dbReference>